<reference evidence="1 2" key="1">
    <citation type="submission" date="2013-11" db="EMBL/GenBank/DDBJ databases">
        <title>Complete genome sequence of Rhizobium gallicum bv. gallicum R602.</title>
        <authorList>
            <person name="Bustos P."/>
            <person name="Santamaria R.I."/>
            <person name="Lozano L."/>
            <person name="Acosta J.L."/>
            <person name="Ormeno-Orrillo E."/>
            <person name="Rogel M.A."/>
            <person name="Romero D."/>
            <person name="Cevallos M.A."/>
            <person name="Martinez-Romero E."/>
            <person name="Gonzalez V."/>
        </authorList>
    </citation>
    <scope>NUCLEOTIDE SEQUENCE [LARGE SCALE GENOMIC DNA]</scope>
    <source>
        <strain evidence="1 2">R602</strain>
        <plasmid evidence="1 2">pRgalR602c</plasmid>
    </source>
</reference>
<dbReference type="AlphaFoldDB" id="A0A0B4XBJ7"/>
<dbReference type="RefSeq" id="WP_040116417.1">
    <property type="nucleotide sequence ID" value="NZ_CP006880.1"/>
</dbReference>
<name>A0A0B4XBJ7_9HYPH</name>
<evidence type="ECO:0000313" key="1">
    <source>
        <dbReference type="EMBL" id="AJD44150.1"/>
    </source>
</evidence>
<proteinExistence type="predicted"/>
<geneLocation type="plasmid" evidence="1 2">
    <name>pRgalR602c</name>
</geneLocation>
<organism evidence="1 2">
    <name type="scientific">Rhizobium gallicum bv. gallicum R602sp</name>
    <dbReference type="NCBI Taxonomy" id="1041138"/>
    <lineage>
        <taxon>Bacteria</taxon>
        <taxon>Pseudomonadati</taxon>
        <taxon>Pseudomonadota</taxon>
        <taxon>Alphaproteobacteria</taxon>
        <taxon>Hyphomicrobiales</taxon>
        <taxon>Rhizobiaceae</taxon>
        <taxon>Rhizobium/Agrobacterium group</taxon>
        <taxon>Rhizobium</taxon>
    </lineage>
</organism>
<accession>A0A0B4XBJ7</accession>
<dbReference type="InterPro" id="IPR053842">
    <property type="entry name" value="NikA-like"/>
</dbReference>
<dbReference type="KEGG" id="rga:RGR602_PC00103"/>
<protein>
    <submittedName>
        <fullName evidence="1">Mobilization protein</fullName>
    </submittedName>
</protein>
<dbReference type="Pfam" id="PF21983">
    <property type="entry name" value="NikA-like"/>
    <property type="match status" value="1"/>
</dbReference>
<dbReference type="EMBL" id="CP006880">
    <property type="protein sequence ID" value="AJD44150.1"/>
    <property type="molecule type" value="Genomic_DNA"/>
</dbReference>
<dbReference type="Proteomes" id="UP000031368">
    <property type="component" value="Plasmid pRgalR602c"/>
</dbReference>
<keyword evidence="2" id="KW-1185">Reference proteome</keyword>
<keyword evidence="1" id="KW-0614">Plasmid</keyword>
<gene>
    <name evidence="1" type="ORF">RGR602_PC00103</name>
</gene>
<evidence type="ECO:0000313" key="2">
    <source>
        <dbReference type="Proteomes" id="UP000031368"/>
    </source>
</evidence>
<dbReference type="HOGENOM" id="CLU_142868_0_0_5"/>
<sequence>MAVDSRGAVALGSPDGRKDRVVHARFSACELAAIDAAAEVSGLTVSAFMRSLTLEGAGVRPFLTDDDRAVFEMLISDMRSVGVNLNQLARSANASGRLSDADLALELREVQRLVAAVVLELRSYAARGVRRRRGAT</sequence>